<dbReference type="InterPro" id="IPR007374">
    <property type="entry name" value="ASCH_domain"/>
</dbReference>
<evidence type="ECO:0000313" key="2">
    <source>
        <dbReference type="EMBL" id="MDQ7176365.1"/>
    </source>
</evidence>
<dbReference type="PIRSF" id="PIRSF021320">
    <property type="entry name" value="DUF984"/>
    <property type="match status" value="1"/>
</dbReference>
<protein>
    <submittedName>
        <fullName evidence="2">ASCH domain-containing protein</fullName>
    </submittedName>
</protein>
<dbReference type="EMBL" id="JAVGJF010000098">
    <property type="protein sequence ID" value="MDQ7176365.1"/>
    <property type="molecule type" value="Genomic_DNA"/>
</dbReference>
<dbReference type="SUPFAM" id="SSF88697">
    <property type="entry name" value="PUA domain-like"/>
    <property type="match status" value="1"/>
</dbReference>
<dbReference type="AlphaFoldDB" id="A0ABD5AXV6"/>
<dbReference type="Proteomes" id="UP001240157">
    <property type="component" value="Unassembled WGS sequence"/>
</dbReference>
<dbReference type="Pfam" id="PF04266">
    <property type="entry name" value="ASCH"/>
    <property type="match status" value="1"/>
</dbReference>
<feature type="domain" description="ASCH" evidence="1">
    <location>
        <begin position="26"/>
        <end position="146"/>
    </location>
</feature>
<dbReference type="InterPro" id="IPR009326">
    <property type="entry name" value="DUF984"/>
</dbReference>
<dbReference type="PANTHER" id="PTHR39203">
    <property type="entry name" value="CYTOPLASMIC PROTEIN-RELATED"/>
    <property type="match status" value="1"/>
</dbReference>
<dbReference type="CDD" id="cd06553">
    <property type="entry name" value="ASCH_Ef3133_like"/>
    <property type="match status" value="1"/>
</dbReference>
<proteinExistence type="predicted"/>
<name>A0ABD5AXV6_STACR</name>
<dbReference type="PANTHER" id="PTHR39203:SF1">
    <property type="entry name" value="CYTOPLASMIC PROTEIN"/>
    <property type="match status" value="1"/>
</dbReference>
<dbReference type="RefSeq" id="WP_306823253.1">
    <property type="nucleotide sequence ID" value="NZ_CP133240.1"/>
</dbReference>
<accession>A0ABD5AXV6</accession>
<reference evidence="2 3" key="1">
    <citation type="submission" date="2023-08" db="EMBL/GenBank/DDBJ databases">
        <title>Whole genome sequencing of Staphylococcus chromogenes NNSch 2386.</title>
        <authorList>
            <person name="Kropotov V.S."/>
            <person name="Boriskina E.V."/>
            <person name="Gordinskaya N.A."/>
            <person name="Shkurkina I.S."/>
            <person name="Kryazhev D.V."/>
            <person name="Alekseeva A.E."/>
            <person name="Makhova M.A."/>
        </authorList>
    </citation>
    <scope>NUCLEOTIDE SEQUENCE [LARGE SCALE GENOMIC DNA]</scope>
    <source>
        <strain evidence="2 3">NNSch 2386</strain>
    </source>
</reference>
<sequence>MMNINVFWEKFVEKYPEYQSYTYTAWQFGVDATHLANLVIQGKKTATTSAYALYAIDAEPLPKVGDLSIVLNETNEPMCIIKTTRVEKVPYREVTALHAFLEGEGDRTLNYWKDAHEKFFKEEFQKYGLVFNEHELMICETFECLFH</sequence>
<comment type="caution">
    <text evidence="2">The sequence shown here is derived from an EMBL/GenBank/DDBJ whole genome shotgun (WGS) entry which is preliminary data.</text>
</comment>
<dbReference type="Gene3D" id="3.10.400.10">
    <property type="entry name" value="Sulfate adenylyltransferase"/>
    <property type="match status" value="1"/>
</dbReference>
<dbReference type="SMART" id="SM01022">
    <property type="entry name" value="ASCH"/>
    <property type="match status" value="1"/>
</dbReference>
<organism evidence="2 3">
    <name type="scientific">Staphylococcus chromogenes</name>
    <name type="common">Staphylococcus hyicus subsp. chromogenes</name>
    <dbReference type="NCBI Taxonomy" id="46126"/>
    <lineage>
        <taxon>Bacteria</taxon>
        <taxon>Bacillati</taxon>
        <taxon>Bacillota</taxon>
        <taxon>Bacilli</taxon>
        <taxon>Bacillales</taxon>
        <taxon>Staphylococcaceae</taxon>
        <taxon>Staphylococcus</taxon>
    </lineage>
</organism>
<evidence type="ECO:0000313" key="3">
    <source>
        <dbReference type="Proteomes" id="UP001240157"/>
    </source>
</evidence>
<dbReference type="InterPro" id="IPR015947">
    <property type="entry name" value="PUA-like_sf"/>
</dbReference>
<evidence type="ECO:0000259" key="1">
    <source>
        <dbReference type="SMART" id="SM01022"/>
    </source>
</evidence>
<gene>
    <name evidence="2" type="ORF">RCF65_10210</name>
</gene>